<dbReference type="AlphaFoldDB" id="A0AAW0N9R4"/>
<proteinExistence type="predicted"/>
<keyword evidence="2" id="KW-1185">Reference proteome</keyword>
<evidence type="ECO:0000313" key="2">
    <source>
        <dbReference type="Proteomes" id="UP001460270"/>
    </source>
</evidence>
<comment type="caution">
    <text evidence="1">The sequence shown here is derived from an EMBL/GenBank/DDBJ whole genome shotgun (WGS) entry which is preliminary data.</text>
</comment>
<gene>
    <name evidence="1" type="ORF">WMY93_023596</name>
</gene>
<evidence type="ECO:0000313" key="1">
    <source>
        <dbReference type="EMBL" id="KAK7891633.1"/>
    </source>
</evidence>
<reference evidence="2" key="1">
    <citation type="submission" date="2024-04" db="EMBL/GenBank/DDBJ databases">
        <title>Salinicola lusitanus LLJ914,a marine bacterium isolated from the Okinawa Trough.</title>
        <authorList>
            <person name="Li J."/>
        </authorList>
    </citation>
    <scope>NUCLEOTIDE SEQUENCE [LARGE SCALE GENOMIC DNA]</scope>
</reference>
<dbReference type="EMBL" id="JBBPFD010000017">
    <property type="protein sequence ID" value="KAK7891633.1"/>
    <property type="molecule type" value="Genomic_DNA"/>
</dbReference>
<protein>
    <recommendedName>
        <fullName evidence="3">Secreted protein</fullName>
    </recommendedName>
</protein>
<evidence type="ECO:0008006" key="3">
    <source>
        <dbReference type="Google" id="ProtNLM"/>
    </source>
</evidence>
<accession>A0AAW0N9R4</accession>
<sequence length="130" mass="13807">MLCVLCASSSAPSTSCSLLQLSLSLLRHPQLSAGSTSTSHPAVEPPFAATLQPFSRASPFARRMASPSAPRDGHGTGEGGGCFSSFSVFYARQQVSPVNPRARRCSTPDLGHLFGERMWKLSPGVEEEQV</sequence>
<dbReference type="Proteomes" id="UP001460270">
    <property type="component" value="Unassembled WGS sequence"/>
</dbReference>
<organism evidence="1 2">
    <name type="scientific">Mugilogobius chulae</name>
    <name type="common">yellowstripe goby</name>
    <dbReference type="NCBI Taxonomy" id="88201"/>
    <lineage>
        <taxon>Eukaryota</taxon>
        <taxon>Metazoa</taxon>
        <taxon>Chordata</taxon>
        <taxon>Craniata</taxon>
        <taxon>Vertebrata</taxon>
        <taxon>Euteleostomi</taxon>
        <taxon>Actinopterygii</taxon>
        <taxon>Neopterygii</taxon>
        <taxon>Teleostei</taxon>
        <taxon>Neoteleostei</taxon>
        <taxon>Acanthomorphata</taxon>
        <taxon>Gobiaria</taxon>
        <taxon>Gobiiformes</taxon>
        <taxon>Gobioidei</taxon>
        <taxon>Gobiidae</taxon>
        <taxon>Gobionellinae</taxon>
        <taxon>Mugilogobius</taxon>
    </lineage>
</organism>
<name>A0AAW0N9R4_9GOBI</name>